<feature type="region of interest" description="Disordered" evidence="1">
    <location>
        <begin position="1"/>
        <end position="72"/>
    </location>
</feature>
<dbReference type="SUPFAM" id="SSF53335">
    <property type="entry name" value="S-adenosyl-L-methionine-dependent methyltransferases"/>
    <property type="match status" value="1"/>
</dbReference>
<dbReference type="Proteomes" id="UP000481858">
    <property type="component" value="Unassembled WGS sequence"/>
</dbReference>
<evidence type="ECO:0000256" key="1">
    <source>
        <dbReference type="SAM" id="MobiDB-lite"/>
    </source>
</evidence>
<feature type="region of interest" description="Disordered" evidence="1">
    <location>
        <begin position="91"/>
        <end position="119"/>
    </location>
</feature>
<keyword evidence="3" id="KW-1185">Reference proteome</keyword>
<dbReference type="InParanoid" id="A0A7C8N6H1"/>
<feature type="compositionally biased region" description="Polar residues" evidence="1">
    <location>
        <begin position="11"/>
        <end position="38"/>
    </location>
</feature>
<dbReference type="EMBL" id="WUBL01000034">
    <property type="protein sequence ID" value="KAF2969556.1"/>
    <property type="molecule type" value="Genomic_DNA"/>
</dbReference>
<accession>A0A7C8N6H1</accession>
<proteinExistence type="predicted"/>
<feature type="compositionally biased region" description="Low complexity" evidence="1">
    <location>
        <begin position="108"/>
        <end position="119"/>
    </location>
</feature>
<gene>
    <name evidence="2" type="ORF">GQX73_g4019</name>
</gene>
<sequence>MSGSDLRAPGQRSSTGDSALRPTTSSTLAVYSQTELQASSRRESTRPPTSSTSSQSGTQPEWDPNLPSYYGSRATASSEIDDLNLEADEFWPQDSEDDSGGDGNGGITLKRSTTAKTSSTTRKIRAILQKFGRSYNKSYDFLPNDVQEKDRNALQHNIVLEMLDGKLHLAPVANARRVLDLGCGPGNWPLDPEKS</sequence>
<feature type="compositionally biased region" description="Acidic residues" evidence="1">
    <location>
        <begin position="91"/>
        <end position="100"/>
    </location>
</feature>
<organism evidence="2 3">
    <name type="scientific">Xylaria multiplex</name>
    <dbReference type="NCBI Taxonomy" id="323545"/>
    <lineage>
        <taxon>Eukaryota</taxon>
        <taxon>Fungi</taxon>
        <taxon>Dikarya</taxon>
        <taxon>Ascomycota</taxon>
        <taxon>Pezizomycotina</taxon>
        <taxon>Sordariomycetes</taxon>
        <taxon>Xylariomycetidae</taxon>
        <taxon>Xylariales</taxon>
        <taxon>Xylariaceae</taxon>
        <taxon>Xylaria</taxon>
    </lineage>
</organism>
<evidence type="ECO:0000313" key="3">
    <source>
        <dbReference type="Proteomes" id="UP000481858"/>
    </source>
</evidence>
<evidence type="ECO:0008006" key="4">
    <source>
        <dbReference type="Google" id="ProtNLM"/>
    </source>
</evidence>
<protein>
    <recommendedName>
        <fullName evidence="4">Methyltransferase domain-containing protein</fullName>
    </recommendedName>
</protein>
<evidence type="ECO:0000313" key="2">
    <source>
        <dbReference type="EMBL" id="KAF2969556.1"/>
    </source>
</evidence>
<name>A0A7C8N6H1_9PEZI</name>
<comment type="caution">
    <text evidence="2">The sequence shown here is derived from an EMBL/GenBank/DDBJ whole genome shotgun (WGS) entry which is preliminary data.</text>
</comment>
<dbReference type="InterPro" id="IPR029063">
    <property type="entry name" value="SAM-dependent_MTases_sf"/>
</dbReference>
<dbReference type="AlphaFoldDB" id="A0A7C8N6H1"/>
<dbReference type="OrthoDB" id="2013972at2759"/>
<feature type="compositionally biased region" description="Low complexity" evidence="1">
    <location>
        <begin position="46"/>
        <end position="61"/>
    </location>
</feature>
<reference evidence="2 3" key="1">
    <citation type="submission" date="2019-12" db="EMBL/GenBank/DDBJ databases">
        <title>Draft genome sequence of the ascomycete Xylaria multiplex DSM 110363.</title>
        <authorList>
            <person name="Buettner E."/>
            <person name="Kellner H."/>
        </authorList>
    </citation>
    <scope>NUCLEOTIDE SEQUENCE [LARGE SCALE GENOMIC DNA]</scope>
    <source>
        <strain evidence="2 3">DSM 110363</strain>
    </source>
</reference>